<evidence type="ECO:0000313" key="1">
    <source>
        <dbReference type="EMBL" id="KGK58335.1"/>
    </source>
</evidence>
<evidence type="ECO:0000313" key="2">
    <source>
        <dbReference type="Proteomes" id="UP000029879"/>
    </source>
</evidence>
<protein>
    <recommendedName>
        <fullName evidence="3">Secreted protein</fullName>
    </recommendedName>
</protein>
<sequence length="69" mass="7690">MRLQHATSASKVPAGVFRQSGAIVQQRGRRRTQAQRRQLAGRCAIDSMVASTVFTFMRTVRLSFAPRIA</sequence>
<reference evidence="1 2" key="1">
    <citation type="submission" date="2014-10" db="EMBL/GenBank/DDBJ databases">
        <title>Genome sequence of a Xanthomonas strain that is pathogenic on beans.</title>
        <authorList>
            <person name="Aritua V."/>
            <person name="Sapp M."/>
            <person name="Harrison J."/>
            <person name="Smith J."/>
            <person name="Studholme D."/>
        </authorList>
    </citation>
    <scope>NUCLEOTIDE SEQUENCE [LARGE SCALE GENOMIC DNA]</scope>
    <source>
        <strain evidence="1 2">Nyagatare</strain>
    </source>
</reference>
<proteinExistence type="predicted"/>
<dbReference type="AlphaFoldDB" id="A0AB34P9L3"/>
<organism evidence="1 2">
    <name type="scientific">Xanthomonas cannabis pv. phaseoli</name>
    <dbReference type="NCBI Taxonomy" id="1885902"/>
    <lineage>
        <taxon>Bacteria</taxon>
        <taxon>Pseudomonadati</taxon>
        <taxon>Pseudomonadota</taxon>
        <taxon>Gammaproteobacteria</taxon>
        <taxon>Lysobacterales</taxon>
        <taxon>Lysobacteraceae</taxon>
        <taxon>Xanthomonas</taxon>
    </lineage>
</organism>
<comment type="caution">
    <text evidence="1">The sequence shown here is derived from an EMBL/GenBank/DDBJ whole genome shotgun (WGS) entry which is preliminary data.</text>
</comment>
<accession>A0AB34P9L3</accession>
<dbReference type="Proteomes" id="UP000029879">
    <property type="component" value="Unassembled WGS sequence"/>
</dbReference>
<gene>
    <name evidence="1" type="ORF">NC00_08065</name>
</gene>
<name>A0AB34P9L3_9XANT</name>
<dbReference type="EMBL" id="JRQI01000023">
    <property type="protein sequence ID" value="KGK58335.1"/>
    <property type="molecule type" value="Genomic_DNA"/>
</dbReference>
<evidence type="ECO:0008006" key="3">
    <source>
        <dbReference type="Google" id="ProtNLM"/>
    </source>
</evidence>